<name>A0ABW3Y6Z6_9ACTN</name>
<protein>
    <recommendedName>
        <fullName evidence="5">Secreted protein</fullName>
    </recommendedName>
</protein>
<evidence type="ECO:0008006" key="5">
    <source>
        <dbReference type="Google" id="ProtNLM"/>
    </source>
</evidence>
<gene>
    <name evidence="3" type="ORF">ACFQ4H_03735</name>
</gene>
<keyword evidence="2" id="KW-0732">Signal</keyword>
<dbReference type="EMBL" id="JBHTMP010000003">
    <property type="protein sequence ID" value="MFD1320197.1"/>
    <property type="molecule type" value="Genomic_DNA"/>
</dbReference>
<evidence type="ECO:0000256" key="2">
    <source>
        <dbReference type="SAM" id="SignalP"/>
    </source>
</evidence>
<accession>A0ABW3Y6Z6</accession>
<organism evidence="3 4">
    <name type="scientific">Micromonospora sonneratiae</name>
    <dbReference type="NCBI Taxonomy" id="1184706"/>
    <lineage>
        <taxon>Bacteria</taxon>
        <taxon>Bacillati</taxon>
        <taxon>Actinomycetota</taxon>
        <taxon>Actinomycetes</taxon>
        <taxon>Micromonosporales</taxon>
        <taxon>Micromonosporaceae</taxon>
        <taxon>Micromonospora</taxon>
    </lineage>
</organism>
<dbReference type="Proteomes" id="UP001597260">
    <property type="component" value="Unassembled WGS sequence"/>
</dbReference>
<proteinExistence type="predicted"/>
<evidence type="ECO:0000313" key="4">
    <source>
        <dbReference type="Proteomes" id="UP001597260"/>
    </source>
</evidence>
<sequence>MLFLSFLTLVGVLVCTAHPGSPGHGEDVVPLLGTGVHQQHDEHHHASTQCNSTTTKDRRTSVDVAGPEGGGLPPAASRMTDATGTRTAAERLGRNPSGRQRLLLTCVARN</sequence>
<keyword evidence="4" id="KW-1185">Reference proteome</keyword>
<feature type="signal peptide" evidence="2">
    <location>
        <begin position="1"/>
        <end position="19"/>
    </location>
</feature>
<evidence type="ECO:0000313" key="3">
    <source>
        <dbReference type="EMBL" id="MFD1320197.1"/>
    </source>
</evidence>
<evidence type="ECO:0000256" key="1">
    <source>
        <dbReference type="SAM" id="MobiDB-lite"/>
    </source>
</evidence>
<comment type="caution">
    <text evidence="3">The sequence shown here is derived from an EMBL/GenBank/DDBJ whole genome shotgun (WGS) entry which is preliminary data.</text>
</comment>
<reference evidence="4" key="1">
    <citation type="journal article" date="2019" name="Int. J. Syst. Evol. Microbiol.">
        <title>The Global Catalogue of Microorganisms (GCM) 10K type strain sequencing project: providing services to taxonomists for standard genome sequencing and annotation.</title>
        <authorList>
            <consortium name="The Broad Institute Genomics Platform"/>
            <consortium name="The Broad Institute Genome Sequencing Center for Infectious Disease"/>
            <person name="Wu L."/>
            <person name="Ma J."/>
        </authorList>
    </citation>
    <scope>NUCLEOTIDE SEQUENCE [LARGE SCALE GENOMIC DNA]</scope>
    <source>
        <strain evidence="4">JCM 31037</strain>
    </source>
</reference>
<feature type="chain" id="PRO_5047383610" description="Secreted protein" evidence="2">
    <location>
        <begin position="20"/>
        <end position="110"/>
    </location>
</feature>
<feature type="region of interest" description="Disordered" evidence="1">
    <location>
        <begin position="37"/>
        <end position="110"/>
    </location>
</feature>
<dbReference type="RefSeq" id="WP_377566937.1">
    <property type="nucleotide sequence ID" value="NZ_JBHTMP010000003.1"/>
</dbReference>